<dbReference type="SMART" id="SM00318">
    <property type="entry name" value="SNc"/>
    <property type="match status" value="1"/>
</dbReference>
<dbReference type="Proteomes" id="UP000199397">
    <property type="component" value="Unassembled WGS sequence"/>
</dbReference>
<dbReference type="SUPFAM" id="SSF50199">
    <property type="entry name" value="Staphylococcal nuclease"/>
    <property type="match status" value="1"/>
</dbReference>
<evidence type="ECO:0000256" key="1">
    <source>
        <dbReference type="SAM" id="MobiDB-lite"/>
    </source>
</evidence>
<protein>
    <submittedName>
        <fullName evidence="3">Endonuclease YncB, thermonuclease family</fullName>
    </submittedName>
</protein>
<feature type="region of interest" description="Disordered" evidence="1">
    <location>
        <begin position="168"/>
        <end position="192"/>
    </location>
</feature>
<gene>
    <name evidence="3" type="ORF">SAMN05660964_01848</name>
</gene>
<dbReference type="Pfam" id="PF00565">
    <property type="entry name" value="SNase"/>
    <property type="match status" value="1"/>
</dbReference>
<dbReference type="InterPro" id="IPR016071">
    <property type="entry name" value="Staphylococal_nuclease_OB-fold"/>
</dbReference>
<dbReference type="InterPro" id="IPR010916">
    <property type="entry name" value="TonB_box_CS"/>
</dbReference>
<dbReference type="STRING" id="525918.SAMN05660964_01848"/>
<accession>A0A1H4C3L5</accession>
<proteinExistence type="predicted"/>
<keyword evidence="3" id="KW-0540">Nuclease</keyword>
<feature type="domain" description="TNase-like" evidence="2">
    <location>
        <begin position="48"/>
        <end position="175"/>
    </location>
</feature>
<dbReference type="InterPro" id="IPR002071">
    <property type="entry name" value="Thermonucl_AS"/>
</dbReference>
<dbReference type="GO" id="GO:0003676">
    <property type="term" value="F:nucleic acid binding"/>
    <property type="evidence" value="ECO:0007669"/>
    <property type="project" value="InterPro"/>
</dbReference>
<dbReference type="PROSITE" id="PS50830">
    <property type="entry name" value="TNASE_3"/>
    <property type="match status" value="1"/>
</dbReference>
<reference evidence="3 4" key="1">
    <citation type="submission" date="2016-10" db="EMBL/GenBank/DDBJ databases">
        <authorList>
            <person name="de Groot N.N."/>
        </authorList>
    </citation>
    <scope>NUCLEOTIDE SEQUENCE [LARGE SCALE GENOMIC DNA]</scope>
    <source>
        <strain evidence="3 4">DSM 21228</strain>
    </source>
</reference>
<dbReference type="EMBL" id="FNQP01000009">
    <property type="protein sequence ID" value="SEA54940.1"/>
    <property type="molecule type" value="Genomic_DNA"/>
</dbReference>
<organism evidence="3 4">
    <name type="scientific">Thiothrix caldifontis</name>
    <dbReference type="NCBI Taxonomy" id="525918"/>
    <lineage>
        <taxon>Bacteria</taxon>
        <taxon>Pseudomonadati</taxon>
        <taxon>Pseudomonadota</taxon>
        <taxon>Gammaproteobacteria</taxon>
        <taxon>Thiotrichales</taxon>
        <taxon>Thiotrichaceae</taxon>
        <taxon>Thiothrix</taxon>
    </lineage>
</organism>
<name>A0A1H4C3L5_9GAMM</name>
<dbReference type="InterPro" id="IPR035437">
    <property type="entry name" value="SNase_OB-fold_sf"/>
</dbReference>
<keyword evidence="3" id="KW-0378">Hydrolase</keyword>
<dbReference type="Gene3D" id="2.40.50.90">
    <property type="match status" value="1"/>
</dbReference>
<evidence type="ECO:0000313" key="3">
    <source>
        <dbReference type="EMBL" id="SEA54940.1"/>
    </source>
</evidence>
<evidence type="ECO:0000259" key="2">
    <source>
        <dbReference type="PROSITE" id="PS50830"/>
    </source>
</evidence>
<dbReference type="PROSITE" id="PS00430">
    <property type="entry name" value="TONB_DEPENDENT_REC_1"/>
    <property type="match status" value="1"/>
</dbReference>
<dbReference type="PROSITE" id="PS01123">
    <property type="entry name" value="TNASE_1"/>
    <property type="match status" value="1"/>
</dbReference>
<keyword evidence="3" id="KW-0255">Endonuclease</keyword>
<keyword evidence="4" id="KW-1185">Reference proteome</keyword>
<sequence>MSILKKLLSFVFSIFLLGGCIDRFEVQPDNKLQAQLPPGAHITDDGTMLAQGRVVGVSDGDTLTVLASNKRNYKIRLQGIDAPETKQAYGQKCKEMLMTRAVNLTADVEAYKLDRYGRVIGKVTVEGKDVALEQIKAGCGWHYDAYAKEQSSDDQAAYAAAEKQARKAKRGLWKDKQPQAPWDFRKQSSNKK</sequence>
<dbReference type="AlphaFoldDB" id="A0A1H4C3L5"/>
<dbReference type="PANTHER" id="PTHR12302:SF26">
    <property type="entry name" value="BLR1266 PROTEIN"/>
    <property type="match status" value="1"/>
</dbReference>
<dbReference type="GO" id="GO:0004519">
    <property type="term" value="F:endonuclease activity"/>
    <property type="evidence" value="ECO:0007669"/>
    <property type="project" value="UniProtKB-KW"/>
</dbReference>
<dbReference type="PROSITE" id="PS51257">
    <property type="entry name" value="PROKAR_LIPOPROTEIN"/>
    <property type="match status" value="1"/>
</dbReference>
<dbReference type="PANTHER" id="PTHR12302">
    <property type="entry name" value="EBNA2 BINDING PROTEIN P100"/>
    <property type="match status" value="1"/>
</dbReference>
<evidence type="ECO:0000313" key="4">
    <source>
        <dbReference type="Proteomes" id="UP000199397"/>
    </source>
</evidence>